<sequence length="131" mass="15136">KEGTGSRSQRQDCALCWRGKKTHPYRPGLPTLCEIRGDHKSVELLICKLPFQHLGEKWPTTSKQICASRVQLLVLCRRQVRTFWGSFLRTPTCVLLSLPTCHSYAKRRPASAPRAWRTCLRIHRDGKHFIL</sequence>
<dbReference type="GO" id="GO:0030527">
    <property type="term" value="F:structural constituent of chromatin"/>
    <property type="evidence" value="ECO:0007669"/>
    <property type="project" value="InterPro"/>
</dbReference>
<dbReference type="AlphaFoldDB" id="A0A9X9LY78"/>
<proteinExistence type="inferred from homology"/>
<dbReference type="GO" id="GO:0003677">
    <property type="term" value="F:DNA binding"/>
    <property type="evidence" value="ECO:0007669"/>
    <property type="project" value="InterPro"/>
</dbReference>
<protein>
    <submittedName>
        <fullName evidence="2">Uncharacterized protein</fullName>
    </submittedName>
</protein>
<dbReference type="Proteomes" id="UP000269945">
    <property type="component" value="Unassembled WGS sequence"/>
</dbReference>
<feature type="non-terminal residue" evidence="2">
    <location>
        <position position="1"/>
    </location>
</feature>
<dbReference type="InterPro" id="IPR009072">
    <property type="entry name" value="Histone-fold"/>
</dbReference>
<dbReference type="GO" id="GO:0000786">
    <property type="term" value="C:nucleosome"/>
    <property type="evidence" value="ECO:0007669"/>
    <property type="project" value="InterPro"/>
</dbReference>
<comment type="caution">
    <text evidence="2">The sequence shown here is derived from an EMBL/GenBank/DDBJ whole genome shotgun (WGS) entry which is preliminary data.</text>
</comment>
<dbReference type="Gene3D" id="1.10.20.10">
    <property type="entry name" value="Histone, subunit A"/>
    <property type="match status" value="1"/>
</dbReference>
<evidence type="ECO:0000313" key="3">
    <source>
        <dbReference type="Proteomes" id="UP000269945"/>
    </source>
</evidence>
<accession>A0A9X9LY78</accession>
<gene>
    <name evidence="2" type="ORF">BN2614_LOCUS1</name>
</gene>
<dbReference type="EMBL" id="CYRY02028627">
    <property type="protein sequence ID" value="VCW99420.1"/>
    <property type="molecule type" value="Genomic_DNA"/>
</dbReference>
<dbReference type="GO" id="GO:0046982">
    <property type="term" value="F:protein heterodimerization activity"/>
    <property type="evidence" value="ECO:0007669"/>
    <property type="project" value="InterPro"/>
</dbReference>
<keyword evidence="3" id="KW-1185">Reference proteome</keyword>
<evidence type="ECO:0000256" key="1">
    <source>
        <dbReference type="ARBA" id="ARBA00010343"/>
    </source>
</evidence>
<evidence type="ECO:0000313" key="2">
    <source>
        <dbReference type="EMBL" id="VCW99420.1"/>
    </source>
</evidence>
<comment type="similarity">
    <text evidence="1">Belongs to the histone H3 family.</text>
</comment>
<name>A0A9X9LY78_GULGU</name>
<dbReference type="PRINTS" id="PR00622">
    <property type="entry name" value="HISTONEH3"/>
</dbReference>
<reference evidence="2 3" key="1">
    <citation type="submission" date="2018-10" db="EMBL/GenBank/DDBJ databases">
        <authorList>
            <person name="Ekblom R."/>
            <person name="Jareborg N."/>
        </authorList>
    </citation>
    <scope>NUCLEOTIDE SEQUENCE [LARGE SCALE GENOMIC DNA]</scope>
    <source>
        <tissue evidence="2">Muscle</tissue>
    </source>
</reference>
<dbReference type="InterPro" id="IPR000164">
    <property type="entry name" value="Histone_H3/CENP-A"/>
</dbReference>
<organism evidence="2 3">
    <name type="scientific">Gulo gulo</name>
    <name type="common">Wolverine</name>
    <name type="synonym">Gluton</name>
    <dbReference type="NCBI Taxonomy" id="48420"/>
    <lineage>
        <taxon>Eukaryota</taxon>
        <taxon>Metazoa</taxon>
        <taxon>Chordata</taxon>
        <taxon>Craniata</taxon>
        <taxon>Vertebrata</taxon>
        <taxon>Euteleostomi</taxon>
        <taxon>Mammalia</taxon>
        <taxon>Eutheria</taxon>
        <taxon>Laurasiatheria</taxon>
        <taxon>Carnivora</taxon>
        <taxon>Caniformia</taxon>
        <taxon>Musteloidea</taxon>
        <taxon>Mustelidae</taxon>
        <taxon>Guloninae</taxon>
        <taxon>Gulo</taxon>
    </lineage>
</organism>